<dbReference type="InterPro" id="IPR014710">
    <property type="entry name" value="RmlC-like_jellyroll"/>
</dbReference>
<dbReference type="GO" id="GO:0019305">
    <property type="term" value="P:dTDP-rhamnose biosynthetic process"/>
    <property type="evidence" value="ECO:0007669"/>
    <property type="project" value="UniProtKB-UniRule"/>
</dbReference>
<keyword evidence="9" id="KW-1185">Reference proteome</keyword>
<dbReference type="InterPro" id="IPR000888">
    <property type="entry name" value="RmlC-like"/>
</dbReference>
<organism evidence="8 9">
    <name type="scientific">Succinivibrio dextrinosolvens DSM 3072</name>
    <dbReference type="NCBI Taxonomy" id="1123324"/>
    <lineage>
        <taxon>Bacteria</taxon>
        <taxon>Pseudomonadati</taxon>
        <taxon>Pseudomonadota</taxon>
        <taxon>Gammaproteobacteria</taxon>
        <taxon>Aeromonadales</taxon>
        <taxon>Succinivibrionaceae</taxon>
        <taxon>Succinivibrio</taxon>
    </lineage>
</organism>
<evidence type="ECO:0000256" key="3">
    <source>
        <dbReference type="ARBA" id="ARBA00012098"/>
    </source>
</evidence>
<dbReference type="Gene3D" id="2.60.120.10">
    <property type="entry name" value="Jelly Rolls"/>
    <property type="match status" value="1"/>
</dbReference>
<evidence type="ECO:0000256" key="4">
    <source>
        <dbReference type="ARBA" id="ARBA00019595"/>
    </source>
</evidence>
<keyword evidence="7" id="KW-0413">Isomerase</keyword>
<accession>A0A1T4V6V0</accession>
<dbReference type="PANTHER" id="PTHR21047">
    <property type="entry name" value="DTDP-6-DEOXY-D-GLUCOSE-3,5 EPIMERASE"/>
    <property type="match status" value="1"/>
</dbReference>
<evidence type="ECO:0000313" key="8">
    <source>
        <dbReference type="EMBL" id="SKA60582.1"/>
    </source>
</evidence>
<sequence>MNFIKTAIDGVVIVEPRVFNDARGYFYESYNENEFKANGIDCRFVQDNQSKSSFGVIRGLHCQTGDFCQAKLVRVLSGKVLDVAVDVRAGSKTFGQYVAVELSDENHRQLFIPRGFLHGFSVLSETAVFSYKVDNFYNKESEWGMRYDAPEFNIDWKIPADRVITSDKDRIEHSLKDVPSFTL</sequence>
<comment type="subunit">
    <text evidence="7">Homodimer.</text>
</comment>
<gene>
    <name evidence="8" type="ORF">SAMN02745213_00908</name>
</gene>
<dbReference type="CDD" id="cd00438">
    <property type="entry name" value="cupin_RmlC"/>
    <property type="match status" value="1"/>
</dbReference>
<dbReference type="EMBL" id="FUXX01000011">
    <property type="protein sequence ID" value="SKA60582.1"/>
    <property type="molecule type" value="Genomic_DNA"/>
</dbReference>
<dbReference type="RefSeq" id="WP_078928432.1">
    <property type="nucleotide sequence ID" value="NZ_FUXX01000011.1"/>
</dbReference>
<dbReference type="Pfam" id="PF00908">
    <property type="entry name" value="dTDP_sugar_isom"/>
    <property type="match status" value="1"/>
</dbReference>
<comment type="similarity">
    <text evidence="7">Belongs to the dTDP-4-dehydrorhamnose 3,5-epimerase family.</text>
</comment>
<evidence type="ECO:0000313" key="9">
    <source>
        <dbReference type="Proteomes" id="UP000242432"/>
    </source>
</evidence>
<dbReference type="InterPro" id="IPR011051">
    <property type="entry name" value="RmlC_Cupin_sf"/>
</dbReference>
<dbReference type="GO" id="GO:0005829">
    <property type="term" value="C:cytosol"/>
    <property type="evidence" value="ECO:0007669"/>
    <property type="project" value="TreeGrafter"/>
</dbReference>
<dbReference type="STRING" id="83771.SAMN02910357_02249"/>
<comment type="function">
    <text evidence="2 7">Catalyzes the epimerization of the C3' and C5'positions of dTDP-6-deoxy-D-xylo-4-hexulose, forming dTDP-6-deoxy-L-lyxo-4-hexulose.</text>
</comment>
<dbReference type="GO" id="GO:0008830">
    <property type="term" value="F:dTDP-4-dehydrorhamnose 3,5-epimerase activity"/>
    <property type="evidence" value="ECO:0007669"/>
    <property type="project" value="UniProtKB-UniRule"/>
</dbReference>
<dbReference type="AlphaFoldDB" id="A0A1T4V6V0"/>
<dbReference type="EC" id="5.1.3.13" evidence="3 7"/>
<name>A0A1T4V6V0_9GAMM</name>
<dbReference type="PANTHER" id="PTHR21047:SF2">
    <property type="entry name" value="THYMIDINE DIPHOSPHO-4-KETO-RHAMNOSE 3,5-EPIMERASE"/>
    <property type="match status" value="1"/>
</dbReference>
<dbReference type="UniPathway" id="UPA00124"/>
<evidence type="ECO:0000256" key="1">
    <source>
        <dbReference type="ARBA" id="ARBA00001298"/>
    </source>
</evidence>
<feature type="site" description="Participates in a stacking interaction with the thymidine ring of dTDP-4-oxo-6-deoxyglucose" evidence="6">
    <location>
        <position position="137"/>
    </location>
</feature>
<evidence type="ECO:0000256" key="7">
    <source>
        <dbReference type="RuleBase" id="RU364069"/>
    </source>
</evidence>
<dbReference type="GO" id="GO:0000271">
    <property type="term" value="P:polysaccharide biosynthetic process"/>
    <property type="evidence" value="ECO:0007669"/>
    <property type="project" value="TreeGrafter"/>
</dbReference>
<evidence type="ECO:0000256" key="2">
    <source>
        <dbReference type="ARBA" id="ARBA00001997"/>
    </source>
</evidence>
<reference evidence="9" key="1">
    <citation type="submission" date="2017-02" db="EMBL/GenBank/DDBJ databases">
        <authorList>
            <person name="Varghese N."/>
            <person name="Submissions S."/>
        </authorList>
    </citation>
    <scope>NUCLEOTIDE SEQUENCE [LARGE SCALE GENOMIC DNA]</scope>
    <source>
        <strain evidence="9">DSM 3072</strain>
    </source>
</reference>
<feature type="active site" description="Proton acceptor" evidence="5">
    <location>
        <position position="61"/>
    </location>
</feature>
<feature type="active site" description="Proton donor" evidence="5">
    <location>
        <position position="131"/>
    </location>
</feature>
<comment type="pathway">
    <text evidence="7">Carbohydrate biosynthesis; dTDP-L-rhamnose biosynthesis.</text>
</comment>
<evidence type="ECO:0000256" key="6">
    <source>
        <dbReference type="PIRSR" id="PIRSR600888-3"/>
    </source>
</evidence>
<dbReference type="Proteomes" id="UP000242432">
    <property type="component" value="Unassembled WGS sequence"/>
</dbReference>
<dbReference type="NCBIfam" id="TIGR01221">
    <property type="entry name" value="rmlC"/>
    <property type="match status" value="1"/>
</dbReference>
<proteinExistence type="inferred from homology"/>
<comment type="catalytic activity">
    <reaction evidence="1 7">
        <text>dTDP-4-dehydro-6-deoxy-alpha-D-glucose = dTDP-4-dehydro-beta-L-rhamnose</text>
        <dbReference type="Rhea" id="RHEA:16969"/>
        <dbReference type="ChEBI" id="CHEBI:57649"/>
        <dbReference type="ChEBI" id="CHEBI:62830"/>
        <dbReference type="EC" id="5.1.3.13"/>
    </reaction>
</comment>
<dbReference type="SUPFAM" id="SSF51182">
    <property type="entry name" value="RmlC-like cupins"/>
    <property type="match status" value="1"/>
</dbReference>
<evidence type="ECO:0000256" key="5">
    <source>
        <dbReference type="PIRSR" id="PIRSR600888-1"/>
    </source>
</evidence>
<protein>
    <recommendedName>
        <fullName evidence="4 7">dTDP-4-dehydrorhamnose 3,5-epimerase</fullName>
        <ecNumber evidence="3 7">5.1.3.13</ecNumber>
    </recommendedName>
    <alternativeName>
        <fullName evidence="7">Thymidine diphospho-4-keto-rhamnose 3,5-epimerase</fullName>
    </alternativeName>
</protein>